<reference evidence="3 4" key="1">
    <citation type="submission" date="2016-03" db="EMBL/GenBank/DDBJ databases">
        <title>Complete genome sequence of Thermococcus gorgonarius.</title>
        <authorList>
            <person name="Oger P.M."/>
        </authorList>
    </citation>
    <scope>NUCLEOTIDE SEQUENCE [LARGE SCALE GENOMIC DNA]</scope>
    <source>
        <strain evidence="3 4">W-12</strain>
    </source>
</reference>
<evidence type="ECO:0000259" key="2">
    <source>
        <dbReference type="PROSITE" id="PS50966"/>
    </source>
</evidence>
<dbReference type="InterPro" id="IPR007527">
    <property type="entry name" value="Znf_SWIM"/>
</dbReference>
<organism evidence="3 4">
    <name type="scientific">Thermococcus gorgonarius</name>
    <dbReference type="NCBI Taxonomy" id="71997"/>
    <lineage>
        <taxon>Archaea</taxon>
        <taxon>Methanobacteriati</taxon>
        <taxon>Methanobacteriota</taxon>
        <taxon>Thermococci</taxon>
        <taxon>Thermococcales</taxon>
        <taxon>Thermococcaceae</taxon>
        <taxon>Thermococcus</taxon>
    </lineage>
</organism>
<name>A0A2Z2M795_THEGO</name>
<accession>A0A2Z2M795</accession>
<dbReference type="PROSITE" id="PS50524">
    <property type="entry name" value="RDRP_DSRNA_BIR"/>
    <property type="match status" value="1"/>
</dbReference>
<dbReference type="OrthoDB" id="41163at2157"/>
<dbReference type="RefSeq" id="WP_088884594.1">
    <property type="nucleotide sequence ID" value="NZ_CP014855.1"/>
</dbReference>
<dbReference type="Proteomes" id="UP000250134">
    <property type="component" value="Chromosome"/>
</dbReference>
<evidence type="ECO:0000313" key="3">
    <source>
        <dbReference type="EMBL" id="ASJ00255.1"/>
    </source>
</evidence>
<dbReference type="GeneID" id="33331192"/>
<keyword evidence="4" id="KW-1185">Reference proteome</keyword>
<keyword evidence="1" id="KW-0863">Zinc-finger</keyword>
<keyword evidence="1" id="KW-0479">Metal-binding</keyword>
<dbReference type="KEGG" id="tgg:A3K92_01550"/>
<proteinExistence type="predicted"/>
<evidence type="ECO:0000313" key="4">
    <source>
        <dbReference type="Proteomes" id="UP000250134"/>
    </source>
</evidence>
<feature type="domain" description="SWIM-type" evidence="2">
    <location>
        <begin position="32"/>
        <end position="64"/>
    </location>
</feature>
<dbReference type="GO" id="GO:0008270">
    <property type="term" value="F:zinc ion binding"/>
    <property type="evidence" value="ECO:0007669"/>
    <property type="project" value="UniProtKB-KW"/>
</dbReference>
<keyword evidence="1" id="KW-0862">Zinc</keyword>
<sequence>MGGEALYFSGGVTWVVKTPSAVYGEVLDDYAYRVKIDLSTGSSFCTCPKGGSCEHVDAVKIALERGFYFECNTNVFPEACALSMMEEVPALALEYSIKMLRYELQTDESGSKSAYFFMLSMDLERKLRDPRKLPILQELLDEYTRLFPDYPLTERLKSEFKRLKSELIKARE</sequence>
<evidence type="ECO:0000256" key="1">
    <source>
        <dbReference type="PROSITE-ProRule" id="PRU00325"/>
    </source>
</evidence>
<dbReference type="AlphaFoldDB" id="A0A2Z2M795"/>
<dbReference type="EMBL" id="CP014855">
    <property type="protein sequence ID" value="ASJ00255.1"/>
    <property type="molecule type" value="Genomic_DNA"/>
</dbReference>
<gene>
    <name evidence="3" type="ORF">A3K92_01550</name>
</gene>
<protein>
    <recommendedName>
        <fullName evidence="2">SWIM-type domain-containing protein</fullName>
    </recommendedName>
</protein>
<dbReference type="PROSITE" id="PS50966">
    <property type="entry name" value="ZF_SWIM"/>
    <property type="match status" value="1"/>
</dbReference>